<dbReference type="PANTHER" id="PTHR37483:SF1">
    <property type="entry name" value="UPF0125 PROTEIN RATB"/>
    <property type="match status" value="1"/>
</dbReference>
<dbReference type="RefSeq" id="WP_046965874.1">
    <property type="nucleotide sequence ID" value="NZ_JPLB01000002.1"/>
</dbReference>
<accession>A0A0G9HHP7</accession>
<dbReference type="SUPFAM" id="SSF54285">
    <property type="entry name" value="MoaD/ThiS"/>
    <property type="match status" value="1"/>
</dbReference>
<evidence type="ECO:0000313" key="4">
    <source>
        <dbReference type="Proteomes" id="UP000182987"/>
    </source>
</evidence>
<dbReference type="STRING" id="1440763.BJI69_20730"/>
<protein>
    <recommendedName>
        <fullName evidence="2">UPF0125 protein BJI69_20730</fullName>
    </recommendedName>
</protein>
<proteinExistence type="inferred from homology"/>
<dbReference type="PATRIC" id="fig|1440763.5.peg.1066"/>
<keyword evidence="4" id="KW-1185">Reference proteome</keyword>
<dbReference type="Gene3D" id="3.10.20.280">
    <property type="entry name" value="RnfH-like"/>
    <property type="match status" value="1"/>
</dbReference>
<organism evidence="3 4">
    <name type="scientific">Luteibacter rhizovicinus DSM 16549</name>
    <dbReference type="NCBI Taxonomy" id="1440763"/>
    <lineage>
        <taxon>Bacteria</taxon>
        <taxon>Pseudomonadati</taxon>
        <taxon>Pseudomonadota</taxon>
        <taxon>Gammaproteobacteria</taxon>
        <taxon>Lysobacterales</taxon>
        <taxon>Rhodanobacteraceae</taxon>
        <taxon>Luteibacter</taxon>
    </lineage>
</organism>
<evidence type="ECO:0000256" key="1">
    <source>
        <dbReference type="ARBA" id="ARBA00010645"/>
    </source>
</evidence>
<gene>
    <name evidence="3" type="ORF">BJI69_20730</name>
</gene>
<dbReference type="OrthoDB" id="9796575at2"/>
<evidence type="ECO:0000256" key="2">
    <source>
        <dbReference type="HAMAP-Rule" id="MF_00460"/>
    </source>
</evidence>
<sequence length="92" mass="9923">MAELSVEVAYAGPEGQVVLALVVPSGTTAWQAVELARGGLPEGVTPDPVRLGIFARKVAADRVLEEGDRVELYRPLTLDPMEARRRRAKRGA</sequence>
<dbReference type="AlphaFoldDB" id="A0A0G9HHP7"/>
<dbReference type="EMBL" id="CP017480">
    <property type="protein sequence ID" value="APG06087.1"/>
    <property type="molecule type" value="Genomic_DNA"/>
</dbReference>
<dbReference type="HAMAP" id="MF_00460">
    <property type="entry name" value="UPF0125_RnfH"/>
    <property type="match status" value="1"/>
</dbReference>
<dbReference type="InterPro" id="IPR037021">
    <property type="entry name" value="RnfH_sf"/>
</dbReference>
<comment type="similarity">
    <text evidence="1 2">Belongs to the UPF0125 (RnfH) family.</text>
</comment>
<dbReference type="InterPro" id="IPR016155">
    <property type="entry name" value="Mopterin_synth/thiamin_S_b"/>
</dbReference>
<dbReference type="PANTHER" id="PTHR37483">
    <property type="entry name" value="UPF0125 PROTEIN RATB"/>
    <property type="match status" value="1"/>
</dbReference>
<dbReference type="Proteomes" id="UP000182987">
    <property type="component" value="Chromosome"/>
</dbReference>
<dbReference type="Pfam" id="PF03658">
    <property type="entry name" value="Ub-RnfH"/>
    <property type="match status" value="1"/>
</dbReference>
<name>A0A0G9HHP7_9GAMM</name>
<dbReference type="KEGG" id="lrz:BJI69_20730"/>
<dbReference type="InterPro" id="IPR005346">
    <property type="entry name" value="RnfH"/>
</dbReference>
<reference evidence="4" key="1">
    <citation type="submission" date="2016-09" db="EMBL/GenBank/DDBJ databases">
        <authorList>
            <person name="Lysoe E."/>
        </authorList>
    </citation>
    <scope>NUCLEOTIDE SEQUENCE [LARGE SCALE GENOMIC DNA]</scope>
    <source>
        <strain evidence="4">LJ96T</strain>
    </source>
</reference>
<evidence type="ECO:0000313" key="3">
    <source>
        <dbReference type="EMBL" id="APG06087.1"/>
    </source>
</evidence>